<feature type="domain" description="Schlafen AlbA-2" evidence="1">
    <location>
        <begin position="15"/>
        <end position="137"/>
    </location>
</feature>
<reference evidence="2 3" key="1">
    <citation type="submission" date="2014-08" db="EMBL/GenBank/DDBJ databases">
        <authorList>
            <person name="Chen Y.-H."/>
        </authorList>
    </citation>
    <scope>NUCLEOTIDE SEQUENCE [LARGE SCALE GENOMIC DNA]</scope>
</reference>
<dbReference type="RefSeq" id="WP_046664717.1">
    <property type="nucleotide sequence ID" value="NZ_CCRH01000001.1"/>
</dbReference>
<sequence>MTKDELETLLEGAEETDSLEFKTAMNWDKLALAKDILAMANIQDGGRIVFGIEDETHKRVGMSDAQIATFNSDQMKDQIGEYADPRVVFRKEVVSDADGLKFIVLTVSSFDEFPVICKKDGPDLQKGTIYYRSKAQKPQSARVSNYTDMRDIIEVAVVRRMQRLQKLGLIAKPEAAYDFQSELGGL</sequence>
<dbReference type="Pfam" id="PF04326">
    <property type="entry name" value="SLFN_AlbA_2"/>
    <property type="match status" value="1"/>
</dbReference>
<evidence type="ECO:0000259" key="1">
    <source>
        <dbReference type="Pfam" id="PF04326"/>
    </source>
</evidence>
<dbReference type="InterPro" id="IPR038461">
    <property type="entry name" value="Schlafen_AlbA_2_dom_sf"/>
</dbReference>
<dbReference type="InterPro" id="IPR007421">
    <property type="entry name" value="Schlafen_AlbA_2_dom"/>
</dbReference>
<evidence type="ECO:0000313" key="3">
    <source>
        <dbReference type="Proteomes" id="UP000046176"/>
    </source>
</evidence>
<dbReference type="Gene3D" id="3.30.950.30">
    <property type="entry name" value="Schlafen, AAA domain"/>
    <property type="match status" value="1"/>
</dbReference>
<dbReference type="OrthoDB" id="8410179at2"/>
<proteinExistence type="predicted"/>
<dbReference type="EMBL" id="CCRH01000001">
    <property type="protein sequence ID" value="CDZ31648.1"/>
    <property type="molecule type" value="Genomic_DNA"/>
</dbReference>
<gene>
    <name evidence="2" type="ORF">NGAL_HAMBI1145_04110</name>
</gene>
<accession>A0A0T7F9C1</accession>
<protein>
    <recommendedName>
        <fullName evidence="1">Schlafen AlbA-2 domain-containing protein</fullName>
    </recommendedName>
</protein>
<organism evidence="2 3">
    <name type="scientific">Neorhizobium galegae bv. officinalis</name>
    <dbReference type="NCBI Taxonomy" id="323656"/>
    <lineage>
        <taxon>Bacteria</taxon>
        <taxon>Pseudomonadati</taxon>
        <taxon>Pseudomonadota</taxon>
        <taxon>Alphaproteobacteria</taxon>
        <taxon>Hyphomicrobiales</taxon>
        <taxon>Rhizobiaceae</taxon>
        <taxon>Rhizobium/Agrobacterium group</taxon>
        <taxon>Neorhizobium</taxon>
    </lineage>
</organism>
<name>A0A0T7F9C1_NEOGA</name>
<evidence type="ECO:0000313" key="2">
    <source>
        <dbReference type="EMBL" id="CDZ31648.1"/>
    </source>
</evidence>
<dbReference type="Proteomes" id="UP000046176">
    <property type="component" value="Unassembled WGS sequence"/>
</dbReference>
<dbReference type="AlphaFoldDB" id="A0A0T7F9C1"/>